<reference evidence="3" key="2">
    <citation type="submission" date="2025-08" db="UniProtKB">
        <authorList>
            <consortium name="RefSeq"/>
        </authorList>
    </citation>
    <scope>IDENTIFICATION</scope>
    <source>
        <tissue evidence="3">Leaf</tissue>
    </source>
</reference>
<evidence type="ECO:0000256" key="1">
    <source>
        <dbReference type="SAM" id="MobiDB-lite"/>
    </source>
</evidence>
<evidence type="ECO:0000313" key="2">
    <source>
        <dbReference type="Proteomes" id="UP000694864"/>
    </source>
</evidence>
<dbReference type="Proteomes" id="UP000694864">
    <property type="component" value="Chromosome 19"/>
</dbReference>
<reference evidence="2" key="1">
    <citation type="journal article" date="2014" name="Nat. Commun.">
        <title>The emerging biofuel crop Camelina sativa retains a highly undifferentiated hexaploid genome structure.</title>
        <authorList>
            <person name="Kagale S."/>
            <person name="Koh C."/>
            <person name="Nixon J."/>
            <person name="Bollina V."/>
            <person name="Clarke W.E."/>
            <person name="Tuteja R."/>
            <person name="Spillane C."/>
            <person name="Robinson S.J."/>
            <person name="Links M.G."/>
            <person name="Clarke C."/>
            <person name="Higgins E.E."/>
            <person name="Huebert T."/>
            <person name="Sharpe A.G."/>
            <person name="Parkin I.A."/>
        </authorList>
    </citation>
    <scope>NUCLEOTIDE SEQUENCE [LARGE SCALE GENOMIC DNA]</scope>
    <source>
        <strain evidence="2">cv. DH55</strain>
    </source>
</reference>
<dbReference type="GeneID" id="104766488"/>
<name>A0ABM0XNW2_CAMSA</name>
<accession>A0ABM0XNW2</accession>
<gene>
    <name evidence="3" type="primary">LOC104766488</name>
</gene>
<feature type="region of interest" description="Disordered" evidence="1">
    <location>
        <begin position="72"/>
        <end position="115"/>
    </location>
</feature>
<sequence length="154" mass="17007">MREVNKTEGIGFSVQAKVASQVTATSGSQTRDRSTLSCTHCRRQGHDVSDCFQLHGFPDWYFEQKGGIRPSTFDTRDVSIRGNTDVRSAQCGGRSSRRRGRGPVNNARVATTSDSNTDQIAQLINLLQSQRPSTTSEKLSGPFFEDFDWSRGGT</sequence>
<dbReference type="PANTHER" id="PTHR34222">
    <property type="entry name" value="GAG_PRE-INTEGRS DOMAIN-CONTAINING PROTEIN"/>
    <property type="match status" value="1"/>
</dbReference>
<protein>
    <submittedName>
        <fullName evidence="3">Uncharacterized protein LOC104766488</fullName>
    </submittedName>
</protein>
<proteinExistence type="predicted"/>
<evidence type="ECO:0000313" key="3">
    <source>
        <dbReference type="RefSeq" id="XP_010488694.1"/>
    </source>
</evidence>
<dbReference type="RefSeq" id="XP_010488694.1">
    <property type="nucleotide sequence ID" value="XM_010490392.2"/>
</dbReference>
<dbReference type="PANTHER" id="PTHR34222:SF79">
    <property type="entry name" value="RETROVIRUS-RELATED POL POLYPROTEIN FROM TRANSPOSON TNT 1-94"/>
    <property type="match status" value="1"/>
</dbReference>
<keyword evidence="2" id="KW-1185">Reference proteome</keyword>
<organism evidence="2 3">
    <name type="scientific">Camelina sativa</name>
    <name type="common">False flax</name>
    <name type="synonym">Myagrum sativum</name>
    <dbReference type="NCBI Taxonomy" id="90675"/>
    <lineage>
        <taxon>Eukaryota</taxon>
        <taxon>Viridiplantae</taxon>
        <taxon>Streptophyta</taxon>
        <taxon>Embryophyta</taxon>
        <taxon>Tracheophyta</taxon>
        <taxon>Spermatophyta</taxon>
        <taxon>Magnoliopsida</taxon>
        <taxon>eudicotyledons</taxon>
        <taxon>Gunneridae</taxon>
        <taxon>Pentapetalae</taxon>
        <taxon>rosids</taxon>
        <taxon>malvids</taxon>
        <taxon>Brassicales</taxon>
        <taxon>Brassicaceae</taxon>
        <taxon>Camelineae</taxon>
        <taxon>Camelina</taxon>
    </lineage>
</organism>